<comment type="caution">
    <text evidence="2">The sequence shown here is derived from an EMBL/GenBank/DDBJ whole genome shotgun (WGS) entry which is preliminary data.</text>
</comment>
<evidence type="ECO:0000313" key="2">
    <source>
        <dbReference type="EMBL" id="GAG37203.1"/>
    </source>
</evidence>
<dbReference type="SUPFAM" id="SSF64182">
    <property type="entry name" value="DHH phosphoesterases"/>
    <property type="match status" value="1"/>
</dbReference>
<organism evidence="2">
    <name type="scientific">marine sediment metagenome</name>
    <dbReference type="NCBI Taxonomy" id="412755"/>
    <lineage>
        <taxon>unclassified sequences</taxon>
        <taxon>metagenomes</taxon>
        <taxon>ecological metagenomes</taxon>
    </lineage>
</organism>
<evidence type="ECO:0000259" key="1">
    <source>
        <dbReference type="Pfam" id="PF02272"/>
    </source>
</evidence>
<gene>
    <name evidence="2" type="ORF">S01H1_61829</name>
</gene>
<dbReference type="InterPro" id="IPR038763">
    <property type="entry name" value="DHH_sf"/>
</dbReference>
<sequence length="49" mass="5210">IEPIARAVGGEAGGHDVAAGGLIPIEKTDDFISMLKKELDMRSMEVQVN</sequence>
<reference evidence="2" key="1">
    <citation type="journal article" date="2014" name="Front. Microbiol.">
        <title>High frequency of phylogenetically diverse reductive dehalogenase-homologous genes in deep subseafloor sedimentary metagenomes.</title>
        <authorList>
            <person name="Kawai M."/>
            <person name="Futagami T."/>
            <person name="Toyoda A."/>
            <person name="Takaki Y."/>
            <person name="Nishi S."/>
            <person name="Hori S."/>
            <person name="Arai W."/>
            <person name="Tsubouchi T."/>
            <person name="Morono Y."/>
            <person name="Uchiyama I."/>
            <person name="Ito T."/>
            <person name="Fujiyama A."/>
            <person name="Inagaki F."/>
            <person name="Takami H."/>
        </authorList>
    </citation>
    <scope>NUCLEOTIDE SEQUENCE</scope>
    <source>
        <strain evidence="2">Expedition CK06-06</strain>
    </source>
</reference>
<dbReference type="EMBL" id="BARS01040575">
    <property type="protein sequence ID" value="GAG37203.1"/>
    <property type="molecule type" value="Genomic_DNA"/>
</dbReference>
<dbReference type="Pfam" id="PF02272">
    <property type="entry name" value="DHHA1"/>
    <property type="match status" value="1"/>
</dbReference>
<feature type="non-terminal residue" evidence="2">
    <location>
        <position position="1"/>
    </location>
</feature>
<proteinExistence type="predicted"/>
<name>X0XKM6_9ZZZZ</name>
<dbReference type="InterPro" id="IPR003156">
    <property type="entry name" value="DHHA1_dom"/>
</dbReference>
<accession>X0XKM6</accession>
<protein>
    <recommendedName>
        <fullName evidence="1">DHHA1 domain-containing protein</fullName>
    </recommendedName>
</protein>
<dbReference type="AlphaFoldDB" id="X0XKM6"/>
<dbReference type="GO" id="GO:0003676">
    <property type="term" value="F:nucleic acid binding"/>
    <property type="evidence" value="ECO:0007669"/>
    <property type="project" value="InterPro"/>
</dbReference>
<feature type="domain" description="DHHA1" evidence="1">
    <location>
        <begin position="3"/>
        <end position="39"/>
    </location>
</feature>